<keyword evidence="3" id="KW-1185">Reference proteome</keyword>
<protein>
    <submittedName>
        <fullName evidence="2">Uncharacterized protein</fullName>
    </submittedName>
</protein>
<dbReference type="Proteomes" id="UP000199534">
    <property type="component" value="Unassembled WGS sequence"/>
</dbReference>
<dbReference type="InterPro" id="IPR045749">
    <property type="entry name" value="DUF6090"/>
</dbReference>
<feature type="transmembrane region" description="Helical" evidence="1">
    <location>
        <begin position="21"/>
        <end position="40"/>
    </location>
</feature>
<dbReference type="RefSeq" id="WP_092982902.1">
    <property type="nucleotide sequence ID" value="NZ_FOYQ01000002.1"/>
</dbReference>
<name>A0A1I6HB92_9FLAO</name>
<evidence type="ECO:0000313" key="3">
    <source>
        <dbReference type="Proteomes" id="UP000199534"/>
    </source>
</evidence>
<organism evidence="2 3">
    <name type="scientific">Robiginitalea myxolifaciens</name>
    <dbReference type="NCBI Taxonomy" id="400055"/>
    <lineage>
        <taxon>Bacteria</taxon>
        <taxon>Pseudomonadati</taxon>
        <taxon>Bacteroidota</taxon>
        <taxon>Flavobacteriia</taxon>
        <taxon>Flavobacteriales</taxon>
        <taxon>Flavobacteriaceae</taxon>
        <taxon>Robiginitalea</taxon>
    </lineage>
</organism>
<keyword evidence="1" id="KW-0472">Membrane</keyword>
<dbReference type="STRING" id="400055.SAMN04490243_2514"/>
<dbReference type="OrthoDB" id="821805at2"/>
<sequence length="239" mass="28092">MIKFFRRIRQSLLSENKLSKYLLYAVGEIILVVIGILIALQINNWNEDRKEEKAIEKVLNEIKDDLLEDKKELEIILAMRNEDASAQKRIIQAVQQHVIFNDSLFNDLGRVGLFRPYFSSSKGYELLKELNLGNLEDRELRNLISRYYERAIPSVQQETSDDKLEFESFWLPYTRRNLSEWKFGEYAVPRDNNQILEDEVLLAFLKTNLGNLNNTTEAYEEALETSNILIQMIESKYSE</sequence>
<accession>A0A1I6HB92</accession>
<dbReference type="Pfam" id="PF19578">
    <property type="entry name" value="DUF6090"/>
    <property type="match status" value="1"/>
</dbReference>
<evidence type="ECO:0000313" key="2">
    <source>
        <dbReference type="EMBL" id="SFR51766.1"/>
    </source>
</evidence>
<reference evidence="2 3" key="1">
    <citation type="submission" date="2016-10" db="EMBL/GenBank/DDBJ databases">
        <authorList>
            <person name="de Groot N.N."/>
        </authorList>
    </citation>
    <scope>NUCLEOTIDE SEQUENCE [LARGE SCALE GENOMIC DNA]</scope>
    <source>
        <strain evidence="2 3">DSM 21019</strain>
    </source>
</reference>
<keyword evidence="1" id="KW-0812">Transmembrane</keyword>
<dbReference type="AlphaFoldDB" id="A0A1I6HB92"/>
<keyword evidence="1" id="KW-1133">Transmembrane helix</keyword>
<dbReference type="EMBL" id="FOYQ01000002">
    <property type="protein sequence ID" value="SFR51766.1"/>
    <property type="molecule type" value="Genomic_DNA"/>
</dbReference>
<proteinExistence type="predicted"/>
<gene>
    <name evidence="2" type="ORF">SAMN04490243_2514</name>
</gene>
<evidence type="ECO:0000256" key="1">
    <source>
        <dbReference type="SAM" id="Phobius"/>
    </source>
</evidence>